<keyword evidence="1" id="KW-0732">Signal</keyword>
<protein>
    <submittedName>
        <fullName evidence="2">Uncharacterized protein</fullName>
    </submittedName>
</protein>
<reference evidence="3" key="1">
    <citation type="journal article" date="2016" name="Proc. Natl. Acad. Sci. U.S.A.">
        <title>Comparative genomics of biotechnologically important yeasts.</title>
        <authorList>
            <person name="Riley R."/>
            <person name="Haridas S."/>
            <person name="Wolfe K.H."/>
            <person name="Lopes M.R."/>
            <person name="Hittinger C.T."/>
            <person name="Goeker M."/>
            <person name="Salamov A.A."/>
            <person name="Wisecaver J.H."/>
            <person name="Long T.M."/>
            <person name="Calvey C.H."/>
            <person name="Aerts A.L."/>
            <person name="Barry K.W."/>
            <person name="Choi C."/>
            <person name="Clum A."/>
            <person name="Coughlan A.Y."/>
            <person name="Deshpande S."/>
            <person name="Douglass A.P."/>
            <person name="Hanson S.J."/>
            <person name="Klenk H.-P."/>
            <person name="LaButti K.M."/>
            <person name="Lapidus A."/>
            <person name="Lindquist E.A."/>
            <person name="Lipzen A.M."/>
            <person name="Meier-Kolthoff J.P."/>
            <person name="Ohm R.A."/>
            <person name="Otillar R.P."/>
            <person name="Pangilinan J.L."/>
            <person name="Peng Y."/>
            <person name="Rokas A."/>
            <person name="Rosa C.A."/>
            <person name="Scheuner C."/>
            <person name="Sibirny A.A."/>
            <person name="Slot J.C."/>
            <person name="Stielow J.B."/>
            <person name="Sun H."/>
            <person name="Kurtzman C.P."/>
            <person name="Blackwell M."/>
            <person name="Grigoriev I.V."/>
            <person name="Jeffries T.W."/>
        </authorList>
    </citation>
    <scope>NUCLEOTIDE SEQUENCE [LARGE SCALE GENOMIC DNA]</scope>
    <source>
        <strain evidence="3">NRRL Y-1626</strain>
    </source>
</reference>
<accession>A0A1B7TCA4</accession>
<organism evidence="2 3">
    <name type="scientific">Hanseniaspora valbyensis NRRL Y-1626</name>
    <dbReference type="NCBI Taxonomy" id="766949"/>
    <lineage>
        <taxon>Eukaryota</taxon>
        <taxon>Fungi</taxon>
        <taxon>Dikarya</taxon>
        <taxon>Ascomycota</taxon>
        <taxon>Saccharomycotina</taxon>
        <taxon>Saccharomycetes</taxon>
        <taxon>Saccharomycodales</taxon>
        <taxon>Saccharomycodaceae</taxon>
        <taxon>Hanseniaspora</taxon>
    </lineage>
</organism>
<dbReference type="AlphaFoldDB" id="A0A1B7TCA4"/>
<feature type="chain" id="PRO_5008598710" evidence="1">
    <location>
        <begin position="24"/>
        <end position="359"/>
    </location>
</feature>
<evidence type="ECO:0000313" key="2">
    <source>
        <dbReference type="EMBL" id="OBA26376.1"/>
    </source>
</evidence>
<dbReference type="EMBL" id="LXPE01000018">
    <property type="protein sequence ID" value="OBA26376.1"/>
    <property type="molecule type" value="Genomic_DNA"/>
</dbReference>
<name>A0A1B7TCA4_9ASCO</name>
<keyword evidence="3" id="KW-1185">Reference proteome</keyword>
<dbReference type="Proteomes" id="UP000092321">
    <property type="component" value="Unassembled WGS sequence"/>
</dbReference>
<gene>
    <name evidence="2" type="ORF">HANVADRAFT_53118</name>
</gene>
<dbReference type="OrthoDB" id="3971665at2759"/>
<proteinExistence type="predicted"/>
<feature type="signal peptide" evidence="1">
    <location>
        <begin position="1"/>
        <end position="23"/>
    </location>
</feature>
<sequence>MQTIKILLILTSILKLNFFFVNSAPVDLESSSELISTDSESEPEFDLIDVSSFTNSSNDLEDDADLFVAYFNEQLQQHYNNIETFELDRAALTWDFVNMFFSATGAMEGCSFPANVPVQSHKHIMCGLGVAGITFNFAAIFIKVFDDVFGGNSNELKYFMANLGFTVPGYDNDYFLTSSEISSFRENYSDLFNQIDKFRETETFSKFANMGFKINVETKPQVQNDHSYTDYLISLDTNSGIGSYHGLKLKVNANQYMLRMMANSRYVNMPTKIIKTIYKIAKENRQMIKDGEIKDFIISVMQIAGDQSGPYFDRMKSLFTELGEQDVSSECSKQKYGFKIKDPKQDDMTVMKVSAHIKC</sequence>
<comment type="caution">
    <text evidence="2">The sequence shown here is derived from an EMBL/GenBank/DDBJ whole genome shotgun (WGS) entry which is preliminary data.</text>
</comment>
<evidence type="ECO:0000256" key="1">
    <source>
        <dbReference type="SAM" id="SignalP"/>
    </source>
</evidence>
<evidence type="ECO:0000313" key="3">
    <source>
        <dbReference type="Proteomes" id="UP000092321"/>
    </source>
</evidence>